<dbReference type="RefSeq" id="WP_074921999.1">
    <property type="nucleotide sequence ID" value="NZ_CP065749.1"/>
</dbReference>
<reference evidence="1 2" key="1">
    <citation type="submission" date="2020-12" db="EMBL/GenBank/DDBJ databases">
        <title>FDA dAtabase for Regulatory Grade micrObial Sequences (FDA-ARGOS): Supporting development and validation of Infectious Disease Dx tests.</title>
        <authorList>
            <person name="Sproer C."/>
            <person name="Gronow S."/>
            <person name="Severitt S."/>
            <person name="Schroder I."/>
            <person name="Tallon L."/>
            <person name="Sadzewicz L."/>
            <person name="Zhao X."/>
            <person name="Boylan J."/>
            <person name="Ott S."/>
            <person name="Bowen H."/>
            <person name="Vavikolanu K."/>
            <person name="Mehta A."/>
            <person name="Aluvathingal J."/>
            <person name="Nadendla S."/>
            <person name="Lowell S."/>
            <person name="Myers T."/>
            <person name="Yan Y."/>
            <person name="Sichtig H."/>
        </authorList>
    </citation>
    <scope>NUCLEOTIDE SEQUENCE [LARGE SCALE GENOMIC DNA]</scope>
    <source>
        <strain evidence="1 2">FDAARGOS_890</strain>
        <plasmid evidence="1 2">unnamed</plasmid>
    </source>
</reference>
<keyword evidence="1" id="KW-0614">Plasmid</keyword>
<dbReference type="KEGG" id="dla:I6G47_32430"/>
<evidence type="ECO:0000313" key="1">
    <source>
        <dbReference type="EMBL" id="QPS84862.1"/>
    </source>
</evidence>
<keyword evidence="2" id="KW-1185">Reference proteome</keyword>
<gene>
    <name evidence="1" type="ORF">I6G47_32430</name>
</gene>
<geneLocation type="plasmid" evidence="1 2">
    <name>unnamed</name>
</geneLocation>
<dbReference type="GeneID" id="94689050"/>
<name>A0A7T3DHB6_9BURK</name>
<proteinExistence type="predicted"/>
<sequence length="106" mass="11605">MREFIVYGVINFNRIDTTPGGSSAFAPPAGFDGDYRAFLIRKMSTDNGVRQHVATVARMYRAGATPPVYLGPYAEIAAGLMQRVWAKMHASSEADKARRQALPDAL</sequence>
<evidence type="ECO:0000313" key="2">
    <source>
        <dbReference type="Proteomes" id="UP000595064"/>
    </source>
</evidence>
<dbReference type="AlphaFoldDB" id="A0A7T3DHB6"/>
<dbReference type="Proteomes" id="UP000595064">
    <property type="component" value="Plasmid unnamed"/>
</dbReference>
<protein>
    <submittedName>
        <fullName evidence="1">Uncharacterized protein</fullName>
    </submittedName>
</protein>
<organism evidence="1 2">
    <name type="scientific">Delftia lacustris</name>
    <dbReference type="NCBI Taxonomy" id="558537"/>
    <lineage>
        <taxon>Bacteria</taxon>
        <taxon>Pseudomonadati</taxon>
        <taxon>Pseudomonadota</taxon>
        <taxon>Betaproteobacteria</taxon>
        <taxon>Burkholderiales</taxon>
        <taxon>Comamonadaceae</taxon>
        <taxon>Delftia</taxon>
    </lineage>
</organism>
<dbReference type="EMBL" id="CP065749">
    <property type="protein sequence ID" value="QPS84862.1"/>
    <property type="molecule type" value="Genomic_DNA"/>
</dbReference>
<accession>A0A7T3DHB6</accession>